<dbReference type="GO" id="GO:0016052">
    <property type="term" value="P:carbohydrate catabolic process"/>
    <property type="evidence" value="ECO:0007669"/>
    <property type="project" value="InterPro"/>
</dbReference>
<dbReference type="InterPro" id="IPR010502">
    <property type="entry name" value="Carb-bd_dom_fam9"/>
</dbReference>
<dbReference type="Gene3D" id="2.60.40.1190">
    <property type="match status" value="1"/>
</dbReference>
<protein>
    <recommendedName>
        <fullName evidence="2">Carbohydrate-binding domain-containing protein</fullName>
    </recommendedName>
</protein>
<dbReference type="GO" id="GO:0030246">
    <property type="term" value="F:carbohydrate binding"/>
    <property type="evidence" value="ECO:0007669"/>
    <property type="project" value="InterPro"/>
</dbReference>
<dbReference type="KEGG" id="schv:BRCON_2553"/>
<sequence length="272" mass="29099">MTRKIGVLAACLSIVACALWAQKTYTVQYTSSAITIDGQATEAAWTGVSSGGGDFVGHDTGIPGLASTEQTTFKALWDATNLYIFITTQDGSLAFDVNLTTNNATLTFAKDDFELFLDPISSRNTEPNPTHKYQMVLYPQTDASGQAINPPTAFKWVAAGNTDFPFPPASWPSGLLIQAGFITFSGGYSVELAIPWTAFDNTLVNTQPINLPPANGDVWSVQVCRLHSGGNNTAASKWNPTATGGFRTKPWGLWTFTGAPASTAATDWQLLE</sequence>
<gene>
    <name evidence="3" type="ORF">BRCON_2553</name>
</gene>
<evidence type="ECO:0000256" key="1">
    <source>
        <dbReference type="SAM" id="SignalP"/>
    </source>
</evidence>
<organism evidence="3 4">
    <name type="scientific">Sumerlaea chitinivorans</name>
    <dbReference type="NCBI Taxonomy" id="2250252"/>
    <lineage>
        <taxon>Bacteria</taxon>
        <taxon>Candidatus Sumerlaeota</taxon>
        <taxon>Candidatus Sumerlaeia</taxon>
        <taxon>Candidatus Sumerlaeales</taxon>
        <taxon>Candidatus Sumerlaeaceae</taxon>
        <taxon>Candidatus Sumerlaea</taxon>
    </lineage>
</organism>
<dbReference type="Proteomes" id="UP000262583">
    <property type="component" value="Chromosome"/>
</dbReference>
<proteinExistence type="predicted"/>
<feature type="signal peptide" evidence="1">
    <location>
        <begin position="1"/>
        <end position="21"/>
    </location>
</feature>
<dbReference type="SUPFAM" id="SSF49344">
    <property type="entry name" value="CBD9-like"/>
    <property type="match status" value="1"/>
</dbReference>
<dbReference type="EMBL" id="CP030759">
    <property type="protein sequence ID" value="AXA37295.1"/>
    <property type="molecule type" value="Genomic_DNA"/>
</dbReference>
<evidence type="ECO:0000259" key="2">
    <source>
        <dbReference type="Pfam" id="PF06452"/>
    </source>
</evidence>
<feature type="chain" id="PRO_5016391418" description="Carbohydrate-binding domain-containing protein" evidence="1">
    <location>
        <begin position="22"/>
        <end position="272"/>
    </location>
</feature>
<dbReference type="Pfam" id="PF06452">
    <property type="entry name" value="CBM9_1"/>
    <property type="match status" value="1"/>
</dbReference>
<dbReference type="AlphaFoldDB" id="A0A2Z4YA77"/>
<accession>A0A2Z4YA77</accession>
<name>A0A2Z4YA77_SUMC1</name>
<keyword evidence="1" id="KW-0732">Signal</keyword>
<reference evidence="3 4" key="1">
    <citation type="submission" date="2018-05" db="EMBL/GenBank/DDBJ databases">
        <title>A metagenomic window into the 2 km-deep terrestrial subsurface aquifer revealed taxonomically and functionally diverse microbial community comprising novel uncultured bacterial lineages.</title>
        <authorList>
            <person name="Kadnikov V.V."/>
            <person name="Mardanov A.V."/>
            <person name="Beletsky A.V."/>
            <person name="Banks D."/>
            <person name="Pimenov N.V."/>
            <person name="Frank Y.A."/>
            <person name="Karnachuk O.V."/>
            <person name="Ravin N.V."/>
        </authorList>
    </citation>
    <scope>NUCLEOTIDE SEQUENCE [LARGE SCALE GENOMIC DNA]</scope>
    <source>
        <strain evidence="3">BY</strain>
    </source>
</reference>
<evidence type="ECO:0000313" key="4">
    <source>
        <dbReference type="Proteomes" id="UP000262583"/>
    </source>
</evidence>
<dbReference type="PROSITE" id="PS51257">
    <property type="entry name" value="PROKAR_LIPOPROTEIN"/>
    <property type="match status" value="1"/>
</dbReference>
<feature type="domain" description="Carbohydrate-binding" evidence="2">
    <location>
        <begin position="36"/>
        <end position="239"/>
    </location>
</feature>
<evidence type="ECO:0000313" key="3">
    <source>
        <dbReference type="EMBL" id="AXA37295.1"/>
    </source>
</evidence>
<dbReference type="GO" id="GO:0004553">
    <property type="term" value="F:hydrolase activity, hydrolyzing O-glycosyl compounds"/>
    <property type="evidence" value="ECO:0007669"/>
    <property type="project" value="InterPro"/>
</dbReference>